<proteinExistence type="predicted"/>
<name>W6JPP1_9POXV</name>
<dbReference type="RefSeq" id="YP_009001478.1">
    <property type="nucleotide sequence ID" value="NC_023426.1"/>
</dbReference>
<evidence type="ECO:0000313" key="3">
    <source>
        <dbReference type="Proteomes" id="UP000174145"/>
    </source>
</evidence>
<dbReference type="GeneID" id="18263688"/>
<dbReference type="KEGG" id="vg:18263688"/>
<dbReference type="Pfam" id="PF02498">
    <property type="entry name" value="Bro-N"/>
    <property type="match status" value="1"/>
</dbReference>
<keyword evidence="3" id="KW-1185">Reference proteome</keyword>
<dbReference type="GeneID" id="18263434"/>
<dbReference type="InterPro" id="IPR003497">
    <property type="entry name" value="BRO_N_domain"/>
</dbReference>
<evidence type="ECO:0000313" key="2">
    <source>
        <dbReference type="EMBL" id="BAO49619.1"/>
    </source>
</evidence>
<dbReference type="SMART" id="SM01040">
    <property type="entry name" value="Bro-N"/>
    <property type="match status" value="1"/>
</dbReference>
<organism evidence="2 3">
    <name type="scientific">Alphaentomopoxvirus acuprea</name>
    <dbReference type="NCBI Taxonomy" id="62099"/>
    <lineage>
        <taxon>Viruses</taxon>
        <taxon>Varidnaviria</taxon>
        <taxon>Bamfordvirae</taxon>
        <taxon>Nucleocytoviricota</taxon>
        <taxon>Pokkesviricetes</taxon>
        <taxon>Chitovirales</taxon>
        <taxon>Poxviridae</taxon>
        <taxon>Entomopoxvirinae</taxon>
        <taxon>Alphaentomopoxvirus</taxon>
    </lineage>
</organism>
<feature type="domain" description="Bro-N" evidence="1">
    <location>
        <begin position="27"/>
        <end position="161"/>
    </location>
</feature>
<dbReference type="EMBL" id="AP013055">
    <property type="protein sequence ID" value="BAO49365.1"/>
    <property type="molecule type" value="Genomic_DNA"/>
</dbReference>
<evidence type="ECO:0000259" key="1">
    <source>
        <dbReference type="PROSITE" id="PS51750"/>
    </source>
</evidence>
<dbReference type="OrthoDB" id="5682at10239"/>
<dbReference type="KEGG" id="vg:18263434"/>
<dbReference type="Proteomes" id="UP000174145">
    <property type="component" value="Segment"/>
</dbReference>
<dbReference type="PROSITE" id="PS51750">
    <property type="entry name" value="BRO_N"/>
    <property type="match status" value="1"/>
</dbReference>
<protein>
    <submittedName>
        <fullName evidence="2">Putative antirepressor</fullName>
    </submittedName>
</protein>
<reference evidence="2 3" key="1">
    <citation type="journal article" date="2014" name="Virology">
        <title>The complete genome sequence of the Alphaentomopoxvirus Anomala cuprea entomopoxvirus, including its terminal hairpin loop sequences, suggests a potentially unique mode of apoptosis inhibition and mode of DNA replication.</title>
        <authorList>
            <person name="Mitsuhashi W."/>
            <person name="Miyamoto K."/>
            <person name="Wada S."/>
        </authorList>
    </citation>
    <scope>NUCLEOTIDE SEQUENCE [LARGE SCALE GENOMIC DNA]</scope>
    <source>
        <strain evidence="2">CV6M</strain>
    </source>
</reference>
<accession>W6JPP1</accession>
<dbReference type="EMBL" id="AP013055">
    <property type="protein sequence ID" value="BAO49619.1"/>
    <property type="molecule type" value="Genomic_DNA"/>
</dbReference>
<dbReference type="RefSeq" id="YP_009001732.1">
    <property type="nucleotide sequence ID" value="NC_023426.1"/>
</dbReference>
<sequence>MENQLALLNINADNTRLDYKSFTSLAQEFIDNFNKIFEYNNKSIRILGNINEPWFNGRDVLEILEYNDDKRCISRTLSKLLSEEKSNIYDLYKKWYNIDLQIINNGSYLNYDPSINSLLKPIKDYTHNDLVEIYVSESGLYDLILSSRKPSAEPFKIYTII</sequence>